<dbReference type="Proteomes" id="UP000272025">
    <property type="component" value="Unassembled WGS sequence"/>
</dbReference>
<keyword evidence="3" id="KW-1133">Transmembrane helix</keyword>
<comment type="subcellular location">
    <subcellularLocation>
        <location evidence="1">Membrane</location>
    </subcellularLocation>
</comment>
<dbReference type="Pfam" id="PF16746">
    <property type="entry name" value="BAR_3"/>
    <property type="match status" value="1"/>
</dbReference>
<dbReference type="CDD" id="cd13280">
    <property type="entry name" value="PH_SIP3"/>
    <property type="match status" value="1"/>
</dbReference>
<keyword evidence="4" id="KW-0472">Membrane</keyword>
<dbReference type="Gene3D" id="2.30.29.30">
    <property type="entry name" value="Pleckstrin-homology domain (PH domain)/Phosphotyrosine-binding domain (PTB)"/>
    <property type="match status" value="1"/>
</dbReference>
<evidence type="ECO:0000259" key="6">
    <source>
        <dbReference type="PROSITE" id="PS50003"/>
    </source>
</evidence>
<feature type="compositionally biased region" description="Low complexity" evidence="5">
    <location>
        <begin position="686"/>
        <end position="696"/>
    </location>
</feature>
<dbReference type="PROSITE" id="PS50003">
    <property type="entry name" value="PH_DOMAIN"/>
    <property type="match status" value="1"/>
</dbReference>
<proteinExistence type="predicted"/>
<dbReference type="OrthoDB" id="10070851at2759"/>
<dbReference type="SMART" id="SM00233">
    <property type="entry name" value="PH"/>
    <property type="match status" value="1"/>
</dbReference>
<evidence type="ECO:0000256" key="4">
    <source>
        <dbReference type="ARBA" id="ARBA00023136"/>
    </source>
</evidence>
<dbReference type="RefSeq" id="XP_028463664.1">
    <property type="nucleotide sequence ID" value="XM_028610641.1"/>
</dbReference>
<dbReference type="SUPFAM" id="SSF103657">
    <property type="entry name" value="BAR/IMD domain-like"/>
    <property type="match status" value="1"/>
</dbReference>
<sequence>MAEPSTAAPAPQSANHAIPIALNEAGLDSPTFRASSTHFAEQIEVVERWLEDFVKSTAKLARDILSLEETINSYISKTFPPAAVAVSAADSIIDHDYTLVALRRASDGSREWWTQVMSTMRKLDSVSAEPVRLFLSGEMKAFKEVRKSLEQTQRHFDQTLARYVAQFKTKEPSALREDAFAVFEARKAYLAASLDYCQLAPQVRSSLDKLLVRISADLWNEVRRSRDAATSSARWGNEMDRIRGWSKEMEATEGIFKRELHRARRDISHGMLQAWKPSRELEDYNSSTVPFLGSKGPVNLPTEDGAALVSEKQGWLFKRSVYGKPARTSWVRRWYYCRDGIFGWLIQGAAHGVLQGDEIGVLLCSVKPAFSEDRRFCFEVKTKSHTIVLQAETQQELTEWLEVFDVAKKRAFEASVDRDNSPGLPSSQDPAFNITPAPVPELSAKALDIQQTSAEELAMSLDRVNTLPVYGAEGNLAMRSSFDVNAGTGPGPGGRRSITALGRDLGRDLAREEGETGREHAARIIQKLDLHRKATFGGDHWEPKSATGLSPSTSGISGLVSAASYGLLGYPSSGTPQGSGKVAQTATFPPLEVYRGSLAPATLAKAPISTSLSRMAVFVTGDKGLALDASSHMPASVMANYWGSNPWGMLYGTDHGSSTPRTPAQLEENPMGMIVTEVGTPEELEQQQQQQQQQQQLRKPSTHRKTVSVDAKATQRKIQPRQQIESFPPGYPSDLKAQHPNFRLLFPKVLLDDKLVLVFSAAWISSSADSSSHGEFAGNGRIFATPDNMYFYGHQLGVVVTYTVSLDVIAGVTAAPGRDCDSIILHLKSGVSNETGYDSITIKVFLENLALLHARLNLLVDDLQAEEPMTLDELVTALTHLEHEDNVLRSPSAASWEETSPNSPVDNGGVVGAKRPTRPHAVGPRLHVGRHNLRPSRKFQLPTHPVVFEPDDMKRKVAERNFEMSAKACFHVLFGDKSFVFPKLYFERRAQRVVQGPWTTGEHGRMRREFKFRVDYTDMLGRPKSADVVDYQTIEVFEDHVTYVVTHVKTAWHLPHSQHLKLVVKVVVTHVAKSKCKLAIYTRVDWAKTPALSWRLVERQALDDARGDAEELAELATDQVRKLGPHSRTKRAIQVYGHIGQQKQVLVFTPAESEAAAAATATAKGQVIRPRTLTAMLLETARSFGESAVTSVILWSFAALKKAFTVLTAHRLLFLLLGLSVTTNLLWASREASTWWSERRTAQFMNRIGVGPNTVMSRAIYLADLPEATGATASLNHSGDSACYAAFQQLTNATDMDAPYENVRSSFSSDWGQAAAQRIRQTRQRLGSYRHDLVVAMRVVNSIEREMIESEWEVWLTDETARCDQLKMVLDRDEGGKGGDQAKAKYKDKDKDRAKTTGAHQEQDQKVMLPGMDWSEDQNESERRAVLRGWHESYCGSCKREQLRAKEARGPMGL</sequence>
<dbReference type="PROSITE" id="PS51778">
    <property type="entry name" value="VAST"/>
    <property type="match status" value="1"/>
</dbReference>
<evidence type="ECO:0000313" key="8">
    <source>
        <dbReference type="EMBL" id="ROT35858.1"/>
    </source>
</evidence>
<protein>
    <recommendedName>
        <fullName evidence="10">PH domain-containing protein</fullName>
    </recommendedName>
</protein>
<feature type="compositionally biased region" description="Basic and acidic residues" evidence="5">
    <location>
        <begin position="1371"/>
        <end position="1405"/>
    </location>
</feature>
<dbReference type="Pfam" id="PF00169">
    <property type="entry name" value="PH"/>
    <property type="match status" value="1"/>
</dbReference>
<keyword evidence="9" id="KW-1185">Reference proteome</keyword>
<evidence type="ECO:0000256" key="5">
    <source>
        <dbReference type="SAM" id="MobiDB-lite"/>
    </source>
</evidence>
<feature type="domain" description="PH" evidence="6">
    <location>
        <begin position="309"/>
        <end position="409"/>
    </location>
</feature>
<dbReference type="STRING" id="1314773.A0A3N2PMW0"/>
<dbReference type="CDD" id="cd07609">
    <property type="entry name" value="BAR_SIP3_fungi"/>
    <property type="match status" value="1"/>
</dbReference>
<evidence type="ECO:0000256" key="2">
    <source>
        <dbReference type="ARBA" id="ARBA00022692"/>
    </source>
</evidence>
<dbReference type="InterPro" id="IPR011993">
    <property type="entry name" value="PH-like_dom_sf"/>
</dbReference>
<dbReference type="InterPro" id="IPR027267">
    <property type="entry name" value="AH/BAR_dom_sf"/>
</dbReference>
<evidence type="ECO:0008006" key="10">
    <source>
        <dbReference type="Google" id="ProtNLM"/>
    </source>
</evidence>
<evidence type="ECO:0000256" key="1">
    <source>
        <dbReference type="ARBA" id="ARBA00004370"/>
    </source>
</evidence>
<dbReference type="InterPro" id="IPR039463">
    <property type="entry name" value="Sip3/Lam1_BAR"/>
</dbReference>
<dbReference type="InterPro" id="IPR042067">
    <property type="entry name" value="Sip3_PH"/>
</dbReference>
<name>A0A3N2PMW0_SODAK</name>
<dbReference type="EMBL" id="ML119060">
    <property type="protein sequence ID" value="ROT35858.1"/>
    <property type="molecule type" value="Genomic_DNA"/>
</dbReference>
<feature type="domain" description="VASt" evidence="7">
    <location>
        <begin position="953"/>
        <end position="1124"/>
    </location>
</feature>
<gene>
    <name evidence="8" type="ORF">SODALDRAFT_328244</name>
</gene>
<organism evidence="8 9">
    <name type="scientific">Sodiomyces alkalinus (strain CBS 110278 / VKM F-3762 / F11)</name>
    <name type="common">Alkaliphilic filamentous fungus</name>
    <dbReference type="NCBI Taxonomy" id="1314773"/>
    <lineage>
        <taxon>Eukaryota</taxon>
        <taxon>Fungi</taxon>
        <taxon>Dikarya</taxon>
        <taxon>Ascomycota</taxon>
        <taxon>Pezizomycotina</taxon>
        <taxon>Sordariomycetes</taxon>
        <taxon>Hypocreomycetidae</taxon>
        <taxon>Glomerellales</taxon>
        <taxon>Plectosphaerellaceae</taxon>
        <taxon>Sodiomyces</taxon>
    </lineage>
</organism>
<evidence type="ECO:0000259" key="7">
    <source>
        <dbReference type="PROSITE" id="PS51778"/>
    </source>
</evidence>
<evidence type="ECO:0000256" key="3">
    <source>
        <dbReference type="ARBA" id="ARBA00022989"/>
    </source>
</evidence>
<keyword evidence="2" id="KW-0812">Transmembrane</keyword>
<reference evidence="8 9" key="1">
    <citation type="journal article" date="2018" name="Mol. Ecol.">
        <title>The obligate alkalophilic soda-lake fungus Sodiomyces alkalinus has shifted to a protein diet.</title>
        <authorList>
            <person name="Grum-Grzhimaylo A.A."/>
            <person name="Falkoski D.L."/>
            <person name="van den Heuvel J."/>
            <person name="Valero-Jimenez C.A."/>
            <person name="Min B."/>
            <person name="Choi I.G."/>
            <person name="Lipzen A."/>
            <person name="Daum C.G."/>
            <person name="Aanen D.K."/>
            <person name="Tsang A."/>
            <person name="Henrissat B."/>
            <person name="Bilanenko E.N."/>
            <person name="de Vries R.P."/>
            <person name="van Kan J.A.L."/>
            <person name="Grigoriev I.V."/>
            <person name="Debets A.J.M."/>
        </authorList>
    </citation>
    <scope>NUCLEOTIDE SEQUENCE [LARGE SCALE GENOMIC DNA]</scope>
    <source>
        <strain evidence="8 9">F11</strain>
    </source>
</reference>
<dbReference type="InterPro" id="IPR001849">
    <property type="entry name" value="PH_domain"/>
</dbReference>
<feature type="region of interest" description="Disordered" evidence="5">
    <location>
        <begin position="1371"/>
        <end position="1422"/>
    </location>
</feature>
<dbReference type="PANTHER" id="PTHR14248">
    <property type="entry name" value="CYCLIN Y, ISOFORM A"/>
    <property type="match status" value="1"/>
</dbReference>
<evidence type="ECO:0000313" key="9">
    <source>
        <dbReference type="Proteomes" id="UP000272025"/>
    </source>
</evidence>
<dbReference type="InterPro" id="IPR031968">
    <property type="entry name" value="VASt"/>
</dbReference>
<dbReference type="GeneID" id="39579119"/>
<feature type="region of interest" description="Disordered" evidence="5">
    <location>
        <begin position="890"/>
        <end position="928"/>
    </location>
</feature>
<dbReference type="GO" id="GO:0005737">
    <property type="term" value="C:cytoplasm"/>
    <property type="evidence" value="ECO:0007669"/>
    <property type="project" value="InterPro"/>
</dbReference>
<dbReference type="InterPro" id="IPR004148">
    <property type="entry name" value="BAR_dom"/>
</dbReference>
<dbReference type="GO" id="GO:0016020">
    <property type="term" value="C:membrane"/>
    <property type="evidence" value="ECO:0007669"/>
    <property type="project" value="UniProtKB-SubCell"/>
</dbReference>
<feature type="region of interest" description="Disordered" evidence="5">
    <location>
        <begin position="682"/>
        <end position="731"/>
    </location>
</feature>
<dbReference type="Pfam" id="PF16016">
    <property type="entry name" value="VASt"/>
    <property type="match status" value="1"/>
</dbReference>
<dbReference type="SUPFAM" id="SSF50729">
    <property type="entry name" value="PH domain-like"/>
    <property type="match status" value="1"/>
</dbReference>
<dbReference type="Gene3D" id="1.20.1270.60">
    <property type="entry name" value="Arfaptin homology (AH) domain/BAR domain"/>
    <property type="match status" value="1"/>
</dbReference>
<accession>A0A3N2PMW0</accession>